<protein>
    <recommendedName>
        <fullName evidence="3">HNH nuclease domain-containing protein</fullName>
    </recommendedName>
</protein>
<gene>
    <name evidence="4" type="ORF">MPHL21000_03700</name>
</gene>
<dbReference type="Pfam" id="PF01844">
    <property type="entry name" value="HNH"/>
    <property type="match status" value="1"/>
</dbReference>
<name>A0A5N5VEU4_MYCPH</name>
<keyword evidence="5" id="KW-1185">Reference proteome</keyword>
<dbReference type="GeneID" id="74301444"/>
<evidence type="ECO:0000256" key="2">
    <source>
        <dbReference type="SAM" id="MobiDB-lite"/>
    </source>
</evidence>
<feature type="region of interest" description="Disordered" evidence="2">
    <location>
        <begin position="388"/>
        <end position="409"/>
    </location>
</feature>
<dbReference type="GO" id="GO:0008270">
    <property type="term" value="F:zinc ion binding"/>
    <property type="evidence" value="ECO:0007669"/>
    <property type="project" value="InterPro"/>
</dbReference>
<dbReference type="AlphaFoldDB" id="A0A5N5VEU4"/>
<dbReference type="Gene3D" id="1.10.30.50">
    <property type="match status" value="1"/>
</dbReference>
<dbReference type="InterPro" id="IPR003615">
    <property type="entry name" value="HNH_nuc"/>
</dbReference>
<proteinExistence type="inferred from homology"/>
<evidence type="ECO:0000256" key="1">
    <source>
        <dbReference type="ARBA" id="ARBA00023450"/>
    </source>
</evidence>
<feature type="domain" description="HNH nuclease" evidence="3">
    <location>
        <begin position="309"/>
        <end position="360"/>
    </location>
</feature>
<sequence length="429" mass="48179">MSVTAGDETVERSQVDLLLDMFAQLEELSGQRNAIEARIVEVIHQIDAQNLWGATGCRSLKHLTAWKLGMTDANAELVVAISDRYEEFPRCISEMQEGRLSLDQVGVIAQRGGEGSDDHYAELACEATVNQLRTALRMEVRPEPEKRYPKREFVKYTRDGYTTYKITVPTLEAAKVDAALDAHHVALINDHDRDEDTVPEGPNPEWPPHIATEAEVTEGRRPFPTLTDAFLSMVEAAWDAEAARRPHGAHTTVIVHLDPEKGAAWLHRGPLLSEADRQLLLCDCTGEVWLEKRGTVIGAGRATRTINRRLRRALEHRDQRCVVPGCSAQRGLQAHHIRHWEHGGETELHNLVLVCPFHHRAHHRGVITIEGTADNLVVRDTYSRRLARGSLARPPSEPPPDVPPWRGPSGEKADWWWYTPYEPPPPTAN</sequence>
<feature type="compositionally biased region" description="Pro residues" evidence="2">
    <location>
        <begin position="395"/>
        <end position="406"/>
    </location>
</feature>
<dbReference type="RefSeq" id="WP_003886053.1">
    <property type="nucleotide sequence ID" value="NZ_ANBO01000042.1"/>
</dbReference>
<comment type="caution">
    <text evidence="4">The sequence shown here is derived from an EMBL/GenBank/DDBJ whole genome shotgun (WGS) entry which is preliminary data.</text>
</comment>
<dbReference type="Proteomes" id="UP000325690">
    <property type="component" value="Unassembled WGS sequence"/>
</dbReference>
<evidence type="ECO:0000313" key="5">
    <source>
        <dbReference type="Proteomes" id="UP000325690"/>
    </source>
</evidence>
<dbReference type="EMBL" id="ANBP01000002">
    <property type="protein sequence ID" value="KAB7759327.1"/>
    <property type="molecule type" value="Genomic_DNA"/>
</dbReference>
<accession>A0A5N5VEU4</accession>
<comment type="similarity">
    <text evidence="1">Belongs to the Rv1128c/1148c/1588c/1702c/1945/3466 family.</text>
</comment>
<dbReference type="SMART" id="SM00507">
    <property type="entry name" value="HNHc"/>
    <property type="match status" value="1"/>
</dbReference>
<dbReference type="GO" id="GO:0004519">
    <property type="term" value="F:endonuclease activity"/>
    <property type="evidence" value="ECO:0007669"/>
    <property type="project" value="InterPro"/>
</dbReference>
<dbReference type="InterPro" id="IPR003870">
    <property type="entry name" value="DUF222"/>
</dbReference>
<dbReference type="CDD" id="cd00085">
    <property type="entry name" value="HNHc"/>
    <property type="match status" value="1"/>
</dbReference>
<reference evidence="4 5" key="1">
    <citation type="submission" date="2012-10" db="EMBL/GenBank/DDBJ databases">
        <title>The draft sequence of the Mycobacterium pheli genome.</title>
        <authorList>
            <person name="Pettersson B.M.F."/>
            <person name="Das S."/>
            <person name="Dasgupta S."/>
            <person name="Bhattacharya A."/>
            <person name="Kirsebom L.A."/>
        </authorList>
    </citation>
    <scope>NUCLEOTIDE SEQUENCE [LARGE SCALE GENOMIC DNA]</scope>
    <source>
        <strain evidence="4 5">CCUG 21000</strain>
    </source>
</reference>
<dbReference type="GO" id="GO:0003676">
    <property type="term" value="F:nucleic acid binding"/>
    <property type="evidence" value="ECO:0007669"/>
    <property type="project" value="InterPro"/>
</dbReference>
<evidence type="ECO:0000313" key="4">
    <source>
        <dbReference type="EMBL" id="KAB7759327.1"/>
    </source>
</evidence>
<dbReference type="Pfam" id="PF02720">
    <property type="entry name" value="DUF222"/>
    <property type="match status" value="1"/>
</dbReference>
<evidence type="ECO:0000259" key="3">
    <source>
        <dbReference type="SMART" id="SM00507"/>
    </source>
</evidence>
<organism evidence="4 5">
    <name type="scientific">Mycolicibacterium phlei DSM 43239 = CCUG 21000</name>
    <dbReference type="NCBI Taxonomy" id="1226750"/>
    <lineage>
        <taxon>Bacteria</taxon>
        <taxon>Bacillati</taxon>
        <taxon>Actinomycetota</taxon>
        <taxon>Actinomycetes</taxon>
        <taxon>Mycobacteriales</taxon>
        <taxon>Mycobacteriaceae</taxon>
        <taxon>Mycolicibacterium</taxon>
    </lineage>
</organism>
<dbReference type="InterPro" id="IPR002711">
    <property type="entry name" value="HNH"/>
</dbReference>